<evidence type="ECO:0000313" key="8">
    <source>
        <dbReference type="EMBL" id="RXH77370.1"/>
    </source>
</evidence>
<dbReference type="GO" id="GO:0009507">
    <property type="term" value="C:chloroplast"/>
    <property type="evidence" value="ECO:0007669"/>
    <property type="project" value="TreeGrafter"/>
</dbReference>
<dbReference type="Gene3D" id="2.40.100.10">
    <property type="entry name" value="Cyclophilin-like"/>
    <property type="match status" value="1"/>
</dbReference>
<evidence type="ECO:0000256" key="2">
    <source>
        <dbReference type="ARBA" id="ARBA00023125"/>
    </source>
</evidence>
<dbReference type="GO" id="GO:0003755">
    <property type="term" value="F:peptidyl-prolyl cis-trans isomerase activity"/>
    <property type="evidence" value="ECO:0007669"/>
    <property type="project" value="InterPro"/>
</dbReference>
<dbReference type="EMBL" id="RDQH01000340">
    <property type="protein sequence ID" value="RXH77370.1"/>
    <property type="molecule type" value="Genomic_DNA"/>
</dbReference>
<dbReference type="InterPro" id="IPR029000">
    <property type="entry name" value="Cyclophilin-like_dom_sf"/>
</dbReference>
<comment type="similarity">
    <text evidence="1">Belongs to the peptidase A1 family.</text>
</comment>
<feature type="signal peptide" evidence="5">
    <location>
        <begin position="1"/>
        <end position="25"/>
    </location>
</feature>
<accession>A0A498I2H9</accession>
<protein>
    <submittedName>
        <fullName evidence="8">Uncharacterized protein</fullName>
    </submittedName>
</protein>
<dbReference type="PANTHER" id="PTHR47724:SF1">
    <property type="entry name" value="PEPTIDYL-PROLYL CIS-TRANS ISOMERASE CYP26-2, CHLOROPLASTIC"/>
    <property type="match status" value="1"/>
</dbReference>
<dbReference type="SUPFAM" id="SSF50630">
    <property type="entry name" value="Acid proteases"/>
    <property type="match status" value="1"/>
</dbReference>
<reference evidence="8 9" key="1">
    <citation type="submission" date="2018-10" db="EMBL/GenBank/DDBJ databases">
        <title>A high-quality apple genome assembly.</title>
        <authorList>
            <person name="Hu J."/>
        </authorList>
    </citation>
    <scope>NUCLEOTIDE SEQUENCE [LARGE SCALE GENOMIC DNA]</scope>
    <source>
        <strain evidence="9">cv. HFTH1</strain>
        <tissue evidence="8">Young leaf</tissue>
    </source>
</reference>
<proteinExistence type="inferred from homology"/>
<evidence type="ECO:0000259" key="7">
    <source>
        <dbReference type="PROSITE" id="PS51767"/>
    </source>
</evidence>
<feature type="domain" description="PPIase cyclophilin-type" evidence="6">
    <location>
        <begin position="771"/>
        <end position="989"/>
    </location>
</feature>
<dbReference type="FunFam" id="2.40.50.140:FF:000160">
    <property type="entry name" value="single-stranded DNA-binding protein, mitochondrial"/>
    <property type="match status" value="1"/>
</dbReference>
<evidence type="ECO:0000313" key="9">
    <source>
        <dbReference type="Proteomes" id="UP000290289"/>
    </source>
</evidence>
<dbReference type="InterPro" id="IPR032861">
    <property type="entry name" value="TAXi_N"/>
</dbReference>
<dbReference type="PROSITE" id="PS50935">
    <property type="entry name" value="SSB"/>
    <property type="match status" value="1"/>
</dbReference>
<dbReference type="InterPro" id="IPR044185">
    <property type="entry name" value="CYP26-2-like"/>
</dbReference>
<dbReference type="InterPro" id="IPR000424">
    <property type="entry name" value="Primosome_PriB/ssb"/>
</dbReference>
<feature type="compositionally biased region" description="Low complexity" evidence="4">
    <location>
        <begin position="461"/>
        <end position="471"/>
    </location>
</feature>
<evidence type="ECO:0000259" key="6">
    <source>
        <dbReference type="PROSITE" id="PS50072"/>
    </source>
</evidence>
<dbReference type="Pfam" id="PF14541">
    <property type="entry name" value="TAXi_C"/>
    <property type="match status" value="1"/>
</dbReference>
<dbReference type="Proteomes" id="UP000290289">
    <property type="component" value="Chromosome 14"/>
</dbReference>
<gene>
    <name evidence="8" type="ORF">DVH24_023644</name>
</gene>
<keyword evidence="9" id="KW-1185">Reference proteome</keyword>
<dbReference type="InterPro" id="IPR012340">
    <property type="entry name" value="NA-bd_OB-fold"/>
</dbReference>
<dbReference type="STRING" id="3750.A0A498I2H9"/>
<dbReference type="InterPro" id="IPR021109">
    <property type="entry name" value="Peptidase_aspartic_dom_sf"/>
</dbReference>
<feature type="region of interest" description="Disordered" evidence="4">
    <location>
        <begin position="461"/>
        <end position="503"/>
    </location>
</feature>
<dbReference type="AlphaFoldDB" id="A0A498I2H9"/>
<evidence type="ECO:0000256" key="5">
    <source>
        <dbReference type="SAM" id="SignalP"/>
    </source>
</evidence>
<dbReference type="InterPro" id="IPR033121">
    <property type="entry name" value="PEPTIDASE_A1"/>
</dbReference>
<dbReference type="InterPro" id="IPR032799">
    <property type="entry name" value="TAXi_C"/>
</dbReference>
<dbReference type="Gene3D" id="2.40.50.140">
    <property type="entry name" value="Nucleic acid-binding proteins"/>
    <property type="match status" value="1"/>
</dbReference>
<name>A0A498I2H9_MALDO</name>
<feature type="chain" id="PRO_5019831231" evidence="5">
    <location>
        <begin position="26"/>
        <end position="991"/>
    </location>
</feature>
<dbReference type="Gene3D" id="2.40.70.10">
    <property type="entry name" value="Acid Proteases"/>
    <property type="match status" value="2"/>
</dbReference>
<feature type="compositionally biased region" description="Low complexity" evidence="4">
    <location>
        <begin position="749"/>
        <end position="758"/>
    </location>
</feature>
<dbReference type="Pfam" id="PF00160">
    <property type="entry name" value="Pro_isomerase"/>
    <property type="match status" value="1"/>
</dbReference>
<dbReference type="PROSITE" id="PS50072">
    <property type="entry name" value="CSA_PPIASE_2"/>
    <property type="match status" value="1"/>
</dbReference>
<feature type="region of interest" description="Disordered" evidence="4">
    <location>
        <begin position="738"/>
        <end position="758"/>
    </location>
</feature>
<sequence length="991" mass="109508">MAKTRIPNIFLVLVVLISLGTNALSDKGVARFPLYHREKFMASHFKDHHSLVKARLARDRARFKLLHQRHLQHSNSAPFLRPNVDFNETNVFEEGGEYVTVLKVGNPPQKVQLLVDMGTPFTWWQCQPGCTQCYSTPHHIFDTSMSSTYTQTDCSNGSCDVQQLYIQGCVRRGEHQCRFSVHYVDRSVSEGIMATDTISTDEGVHLSNNFSFGCGSRITGIDMFNEAATGILGFVPGGYSFPTQLQANNFTFFLPYYNTTDGGTLDLNYYDEFRFRHSSTAILDIRMDRYYLLFSGIEMNEVAIPIPPEFWEFDSDGVGGVTIDTGTTITKFPEKAYDIFKDYFIRKAQGLPRAPGEDQLDTCFYVKGLYEWTDLVPKVKFLFKVRNPPLKLDVRQVVMAVGHDKYCLAFAAGGRTSIIGSWQLQGSYIGFKLPSHVLGIQPRTNSRTLLSMRFYTTTTTITGTSSSSSDSSDSDESNPLNSEAESAPGDASQPPPPSDEPVRRSFIYDRPLENGLDAGIYKAILVGQVGQSPLQKRLKSGASVTMFSIGTGGIRNNRRPLDNEDPVEYANRCNVQWHRVCVYPDRLSMIAMKNVVPGSIIYLEGNLETKIFTDPVSGLVRRVREISIRRNGRLVFLGKGDGAEQSPKWGLKEMLPSPKFLQASRTSTQCLHLPTPSPPPPPPIPQLQGVSTSSSFPSIKQCCKLSRRELAIRSNSLLLLLLGSQSVEGLLPSKARAENLEDTNSNEQAAKTSNASANATCIDRSPTKRAFLDISIDGEPVGRIIIGLHEDDAPVGAARFGSLVSGAAGTSYRRKEFVKIMPNYVQHGGVRSFGVDAELAKKTGSNLEVDSLNEEWERLNEKCPGIKNKAGTVSIIVRDPLKPPPKIKLVARKGKLEIDQEEVGTGPNGTEFVITTKDSPELDASALVVGTVLEGKEVVERLGQVKTVQENTSSPYFRVAKLIGDKRAVVAERGFNRPYAKVIVTNCGLIM</sequence>
<dbReference type="GO" id="GO:0003697">
    <property type="term" value="F:single-stranded DNA binding"/>
    <property type="evidence" value="ECO:0007669"/>
    <property type="project" value="InterPro"/>
</dbReference>
<keyword evidence="5" id="KW-0732">Signal</keyword>
<dbReference type="FunFam" id="2.40.100.10:FF:000040">
    <property type="entry name" value="Peptidyl-prolyl cis-trans isomerase B"/>
    <property type="match status" value="1"/>
</dbReference>
<keyword evidence="2 3" id="KW-0238">DNA-binding</keyword>
<comment type="caution">
    <text evidence="8">The sequence shown here is derived from an EMBL/GenBank/DDBJ whole genome shotgun (WGS) entry which is preliminary data.</text>
</comment>
<evidence type="ECO:0000256" key="4">
    <source>
        <dbReference type="SAM" id="MobiDB-lite"/>
    </source>
</evidence>
<evidence type="ECO:0000256" key="1">
    <source>
        <dbReference type="ARBA" id="ARBA00007447"/>
    </source>
</evidence>
<dbReference type="CDD" id="cd04496">
    <property type="entry name" value="SSB_OBF"/>
    <property type="match status" value="1"/>
</dbReference>
<feature type="domain" description="Peptidase A1" evidence="7">
    <location>
        <begin position="98"/>
        <end position="441"/>
    </location>
</feature>
<evidence type="ECO:0000256" key="3">
    <source>
        <dbReference type="PROSITE-ProRule" id="PRU00252"/>
    </source>
</evidence>
<dbReference type="PROSITE" id="PS51767">
    <property type="entry name" value="PEPTIDASE_A1"/>
    <property type="match status" value="1"/>
</dbReference>
<dbReference type="Pfam" id="PF00436">
    <property type="entry name" value="SSB"/>
    <property type="match status" value="1"/>
</dbReference>
<dbReference type="InterPro" id="IPR002130">
    <property type="entry name" value="Cyclophilin-type_PPIase_dom"/>
</dbReference>
<organism evidence="8 9">
    <name type="scientific">Malus domestica</name>
    <name type="common">Apple</name>
    <name type="synonym">Pyrus malus</name>
    <dbReference type="NCBI Taxonomy" id="3750"/>
    <lineage>
        <taxon>Eukaryota</taxon>
        <taxon>Viridiplantae</taxon>
        <taxon>Streptophyta</taxon>
        <taxon>Embryophyta</taxon>
        <taxon>Tracheophyta</taxon>
        <taxon>Spermatophyta</taxon>
        <taxon>Magnoliopsida</taxon>
        <taxon>eudicotyledons</taxon>
        <taxon>Gunneridae</taxon>
        <taxon>Pentapetalae</taxon>
        <taxon>rosids</taxon>
        <taxon>fabids</taxon>
        <taxon>Rosales</taxon>
        <taxon>Rosaceae</taxon>
        <taxon>Amygdaloideae</taxon>
        <taxon>Maleae</taxon>
        <taxon>Malus</taxon>
    </lineage>
</organism>
<dbReference type="PANTHER" id="PTHR47724">
    <property type="entry name" value="PEPTIDYL-PROLYL CIS-TRANS ISOMERASE CYP26-2, CHLOROPLASTIC"/>
    <property type="match status" value="1"/>
</dbReference>
<dbReference type="SUPFAM" id="SSF50891">
    <property type="entry name" value="Cyclophilin-like"/>
    <property type="match status" value="1"/>
</dbReference>
<dbReference type="Pfam" id="PF14543">
    <property type="entry name" value="TAXi_N"/>
    <property type="match status" value="1"/>
</dbReference>
<dbReference type="SUPFAM" id="SSF50249">
    <property type="entry name" value="Nucleic acid-binding proteins"/>
    <property type="match status" value="1"/>
</dbReference>